<dbReference type="GO" id="GO:0030246">
    <property type="term" value="F:carbohydrate binding"/>
    <property type="evidence" value="ECO:0007669"/>
    <property type="project" value="InterPro"/>
</dbReference>
<dbReference type="InterPro" id="IPR014718">
    <property type="entry name" value="GH-type_carb-bd"/>
</dbReference>
<accession>A0A238LJB9</accession>
<evidence type="ECO:0000313" key="1">
    <source>
        <dbReference type="EMBL" id="SMY09751.1"/>
    </source>
</evidence>
<evidence type="ECO:0000313" key="2">
    <source>
        <dbReference type="Proteomes" id="UP000201613"/>
    </source>
</evidence>
<gene>
    <name evidence="1" type="ORF">LOM8899_03923</name>
</gene>
<dbReference type="OrthoDB" id="7335506at2"/>
<reference evidence="1 2" key="1">
    <citation type="submission" date="2017-05" db="EMBL/GenBank/DDBJ databases">
        <authorList>
            <person name="Song R."/>
            <person name="Chenine A.L."/>
            <person name="Ruprecht R.M."/>
        </authorList>
    </citation>
    <scope>NUCLEOTIDE SEQUENCE [LARGE SCALE GENOMIC DNA]</scope>
    <source>
        <strain evidence="1 2">CECT 8899</strain>
    </source>
</reference>
<evidence type="ECO:0008006" key="3">
    <source>
        <dbReference type="Google" id="ProtNLM"/>
    </source>
</evidence>
<protein>
    <recommendedName>
        <fullName evidence="3">Aldose 1-epimerase</fullName>
    </recommendedName>
</protein>
<proteinExistence type="predicted"/>
<dbReference type="Gene3D" id="2.70.98.10">
    <property type="match status" value="1"/>
</dbReference>
<keyword evidence="2" id="KW-1185">Reference proteome</keyword>
<dbReference type="RefSeq" id="WP_133065078.1">
    <property type="nucleotide sequence ID" value="NZ_FXZK01000012.1"/>
</dbReference>
<dbReference type="Proteomes" id="UP000201613">
    <property type="component" value="Unassembled WGS sequence"/>
</dbReference>
<organism evidence="1 2">
    <name type="scientific">Flavimaricola marinus</name>
    <dbReference type="NCBI Taxonomy" id="1819565"/>
    <lineage>
        <taxon>Bacteria</taxon>
        <taxon>Pseudomonadati</taxon>
        <taxon>Pseudomonadota</taxon>
        <taxon>Alphaproteobacteria</taxon>
        <taxon>Rhodobacterales</taxon>
        <taxon>Paracoccaceae</taxon>
        <taxon>Flavimaricola</taxon>
    </lineage>
</organism>
<dbReference type="EMBL" id="FXZK01000012">
    <property type="protein sequence ID" value="SMY09751.1"/>
    <property type="molecule type" value="Genomic_DNA"/>
</dbReference>
<name>A0A238LJB9_9RHOB</name>
<dbReference type="AlphaFoldDB" id="A0A238LJB9"/>
<sequence length="349" mass="37142">MGRTVHNELRHMAWAHGEVSVSAFGGMIGPSAFALPGGRTVRPFHSAPWLTQGDDDGADGLLAGLQGEWPCVPFGYPMPAPDGPESWPTGWPGDIEAAAQVSDVHGYGSAARWTFDESGSNAISMHVDYPDDHAIARLERVVRPVPDAPALDIDLVIHARRVTCEPVGLHGCFRLPPLTGAAVLEPGRFRVGRTHPLTVEPEAPIFAPDTTFDSLDAVAARGGGHIDARLLPFAANGEDLLQLDGSDGHFAMAVGGDGPDGGYRVTFDWDADLLPSVVLWYSNRGRSAPPWKNRHLCIGIEPACSAFGLSPDLSRSDTPISAGGTPTCLNLTPQTPLTIRYRIGVKDLT</sequence>